<evidence type="ECO:0000313" key="8">
    <source>
        <dbReference type="Proteomes" id="UP000219947"/>
    </source>
</evidence>
<proteinExistence type="inferred from homology"/>
<dbReference type="PANTHER" id="PTHR30477">
    <property type="entry name" value="ABC-TRANSPORTER METAL-BINDING PROTEIN"/>
    <property type="match status" value="1"/>
</dbReference>
<gene>
    <name evidence="7" type="ORF">CRM92_03120</name>
</gene>
<keyword evidence="5" id="KW-0472">Membrane</keyword>
<dbReference type="SUPFAM" id="SSF81345">
    <property type="entry name" value="ABC transporter involved in vitamin B12 uptake, BtuC"/>
    <property type="match status" value="1"/>
</dbReference>
<keyword evidence="6" id="KW-0813">Transport</keyword>
<evidence type="ECO:0000256" key="3">
    <source>
        <dbReference type="ARBA" id="ARBA00022692"/>
    </source>
</evidence>
<dbReference type="Proteomes" id="UP000219947">
    <property type="component" value="Unassembled WGS sequence"/>
</dbReference>
<evidence type="ECO:0000256" key="5">
    <source>
        <dbReference type="ARBA" id="ARBA00023136"/>
    </source>
</evidence>
<dbReference type="GO" id="GO:0043190">
    <property type="term" value="C:ATP-binding cassette (ABC) transporter complex"/>
    <property type="evidence" value="ECO:0007669"/>
    <property type="project" value="InterPro"/>
</dbReference>
<evidence type="ECO:0000256" key="6">
    <source>
        <dbReference type="RuleBase" id="RU003943"/>
    </source>
</evidence>
<keyword evidence="4" id="KW-1133">Transmembrane helix</keyword>
<dbReference type="InterPro" id="IPR037294">
    <property type="entry name" value="ABC_BtuC-like"/>
</dbReference>
<dbReference type="Pfam" id="PF00950">
    <property type="entry name" value="ABC-3"/>
    <property type="match status" value="1"/>
</dbReference>
<dbReference type="AlphaFoldDB" id="A0A2A8D7W4"/>
<accession>A0A5F0M8X9</accession>
<sequence length="316" mass="33001">MILSTVISPVLAASQQQNDLLSRIFVFDRYSELVQLLQNSILAGAILGIIGGFVGMFVMMRDHAFAVHGVSEMSFAGAALALLLGYDVITGSMIGSIISALLIGMMGVKKSESNSVIGALMPFGLGLGILFLSLYQGRSANKFSLLTGQIVSVDGDQLNAMIAGAIVIIAILTLVWRPLSFASLDPEVAQAKGVPMRTLSLVFMVVLGIAVALSVQVVGSLLVLALLITPSAAALQVTASPLKALILSVIFAELAIVGGILLALAGSLPISPYVTSVSFVIYLICRIIGGIRRRHSASGRIARQTQGDAHHHPASV</sequence>
<accession>A0A2A8D7W4</accession>
<name>A0A2A8D7W4_9MICC</name>
<dbReference type="EMBL" id="PDEV01000001">
    <property type="protein sequence ID" value="PEN17029.1"/>
    <property type="molecule type" value="Genomic_DNA"/>
</dbReference>
<comment type="caution">
    <text evidence="7">The sequence shown here is derived from an EMBL/GenBank/DDBJ whole genome shotgun (WGS) entry which is preliminary data.</text>
</comment>
<evidence type="ECO:0000256" key="2">
    <source>
        <dbReference type="ARBA" id="ARBA00008034"/>
    </source>
</evidence>
<reference evidence="7" key="1">
    <citation type="submission" date="2017-10" db="EMBL/GenBank/DDBJ databases">
        <title>Kefir isolates.</title>
        <authorList>
            <person name="Kim Y."/>
            <person name="Blasche S."/>
        </authorList>
    </citation>
    <scope>NUCLEOTIDE SEQUENCE [LARGE SCALE GENOMIC DNA]</scope>
    <source>
        <strain evidence="7">OG2-2</strain>
    </source>
</reference>
<keyword evidence="8" id="KW-1185">Reference proteome</keyword>
<dbReference type="InterPro" id="IPR001626">
    <property type="entry name" value="ABC_TroCD"/>
</dbReference>
<protein>
    <submittedName>
        <fullName evidence="7">Metal ABC transporter permease</fullName>
    </submittedName>
</protein>
<comment type="subcellular location">
    <subcellularLocation>
        <location evidence="6">Cell membrane</location>
        <topology evidence="6">Multi-pass membrane protein</topology>
    </subcellularLocation>
    <subcellularLocation>
        <location evidence="1">Membrane</location>
        <topology evidence="1">Multi-pass membrane protein</topology>
    </subcellularLocation>
</comment>
<organism evidence="7 8">
    <name type="scientific">Rothia dentocariosa</name>
    <dbReference type="NCBI Taxonomy" id="2047"/>
    <lineage>
        <taxon>Bacteria</taxon>
        <taxon>Bacillati</taxon>
        <taxon>Actinomycetota</taxon>
        <taxon>Actinomycetes</taxon>
        <taxon>Micrococcales</taxon>
        <taxon>Micrococcaceae</taxon>
        <taxon>Rothia</taxon>
    </lineage>
</organism>
<dbReference type="PANTHER" id="PTHR30477:SF0">
    <property type="entry name" value="METAL TRANSPORT SYSTEM MEMBRANE PROTEIN TM_0125-RELATED"/>
    <property type="match status" value="1"/>
</dbReference>
<keyword evidence="3 6" id="KW-0812">Transmembrane</keyword>
<evidence type="ECO:0000256" key="1">
    <source>
        <dbReference type="ARBA" id="ARBA00004141"/>
    </source>
</evidence>
<dbReference type="GO" id="GO:0055085">
    <property type="term" value="P:transmembrane transport"/>
    <property type="evidence" value="ECO:0007669"/>
    <property type="project" value="InterPro"/>
</dbReference>
<evidence type="ECO:0000256" key="4">
    <source>
        <dbReference type="ARBA" id="ARBA00022989"/>
    </source>
</evidence>
<evidence type="ECO:0000313" key="7">
    <source>
        <dbReference type="EMBL" id="PEN17029.1"/>
    </source>
</evidence>
<dbReference type="Gene3D" id="1.10.3470.10">
    <property type="entry name" value="ABC transporter involved in vitamin B12 uptake, BtuC"/>
    <property type="match status" value="1"/>
</dbReference>
<dbReference type="RefSeq" id="WP_070662029.1">
    <property type="nucleotide sequence ID" value="NZ_CAURLQ010000005.1"/>
</dbReference>
<comment type="similarity">
    <text evidence="2 6">Belongs to the ABC-3 integral membrane protein family.</text>
</comment>